<name>A0A0F9INL9_9ZZZZ</name>
<dbReference type="InterPro" id="IPR003832">
    <property type="entry name" value="DUF212"/>
</dbReference>
<organism evidence="2">
    <name type="scientific">marine sediment metagenome</name>
    <dbReference type="NCBI Taxonomy" id="412755"/>
    <lineage>
        <taxon>unclassified sequences</taxon>
        <taxon>metagenomes</taxon>
        <taxon>ecological metagenomes</taxon>
    </lineage>
</organism>
<dbReference type="AlphaFoldDB" id="A0A0F9INL9"/>
<sequence>MTETIYHFITHPLLLSVFWAWIAAQTIKVIVSSVNEKKISLHRFIEPGGMPSSHAAAVVALLTGVGIRQGVTSTLFIVTLVLALITIYEAIGVRRQSGRQAELINELFRYLARRRSVKHQLIEQLGHNPLEALIGCILGFFMALFWM</sequence>
<keyword evidence="1" id="KW-0472">Membrane</keyword>
<keyword evidence="1" id="KW-0812">Transmembrane</keyword>
<evidence type="ECO:0000256" key="1">
    <source>
        <dbReference type="SAM" id="Phobius"/>
    </source>
</evidence>
<feature type="transmembrane region" description="Helical" evidence="1">
    <location>
        <begin position="128"/>
        <end position="146"/>
    </location>
</feature>
<dbReference type="PANTHER" id="PTHR31446:SF29">
    <property type="entry name" value="ACID PHOSPHATASE_VANADIUM-DEPENDENT HALOPEROXIDASE-RELATED PROTEIN"/>
    <property type="match status" value="1"/>
</dbReference>
<protein>
    <recommendedName>
        <fullName evidence="3">Divergent PAP2 family protein</fullName>
    </recommendedName>
</protein>
<feature type="transmembrane region" description="Helical" evidence="1">
    <location>
        <begin position="73"/>
        <end position="91"/>
    </location>
</feature>
<proteinExistence type="predicted"/>
<comment type="caution">
    <text evidence="2">The sequence shown here is derived from an EMBL/GenBank/DDBJ whole genome shotgun (WGS) entry which is preliminary data.</text>
</comment>
<keyword evidence="1" id="KW-1133">Transmembrane helix</keyword>
<dbReference type="EMBL" id="LAZR01011981">
    <property type="protein sequence ID" value="KKM49279.1"/>
    <property type="molecule type" value="Genomic_DNA"/>
</dbReference>
<dbReference type="Pfam" id="PF02681">
    <property type="entry name" value="DUF212"/>
    <property type="match status" value="1"/>
</dbReference>
<reference evidence="2" key="1">
    <citation type="journal article" date="2015" name="Nature">
        <title>Complex archaea that bridge the gap between prokaryotes and eukaryotes.</title>
        <authorList>
            <person name="Spang A."/>
            <person name="Saw J.H."/>
            <person name="Jorgensen S.L."/>
            <person name="Zaremba-Niedzwiedzka K."/>
            <person name="Martijn J."/>
            <person name="Lind A.E."/>
            <person name="van Eijk R."/>
            <person name="Schleper C."/>
            <person name="Guy L."/>
            <person name="Ettema T.J."/>
        </authorList>
    </citation>
    <scope>NUCLEOTIDE SEQUENCE</scope>
</reference>
<evidence type="ECO:0000313" key="2">
    <source>
        <dbReference type="EMBL" id="KKM49279.1"/>
    </source>
</evidence>
<feature type="transmembrane region" description="Helical" evidence="1">
    <location>
        <begin position="6"/>
        <end position="27"/>
    </location>
</feature>
<accession>A0A0F9INL9</accession>
<evidence type="ECO:0008006" key="3">
    <source>
        <dbReference type="Google" id="ProtNLM"/>
    </source>
</evidence>
<gene>
    <name evidence="2" type="ORF">LCGC14_1556940</name>
</gene>
<dbReference type="PANTHER" id="PTHR31446">
    <property type="entry name" value="ACID PHOSPHATASE/VANADIUM-DEPENDENT HALOPEROXIDASE-RELATED PROTEIN"/>
    <property type="match status" value="1"/>
</dbReference>